<dbReference type="Gene3D" id="3.40.190.10">
    <property type="entry name" value="Periplasmic binding protein-like II"/>
    <property type="match status" value="2"/>
</dbReference>
<evidence type="ECO:0000256" key="1">
    <source>
        <dbReference type="ARBA" id="ARBA00010742"/>
    </source>
</evidence>
<proteinExistence type="inferred from homology"/>
<dbReference type="PANTHER" id="PTHR30024:SF48">
    <property type="entry name" value="ABC TRANSPORTER SUBSTRATE-BINDING PROTEIN"/>
    <property type="match status" value="1"/>
</dbReference>
<dbReference type="Pfam" id="PF09084">
    <property type="entry name" value="NMT1"/>
    <property type="match status" value="1"/>
</dbReference>
<dbReference type="FunFam" id="3.40.190.10:FF:000050">
    <property type="entry name" value="Sulfonate ABC transporter substrate-binding protein"/>
    <property type="match status" value="1"/>
</dbReference>
<protein>
    <recommendedName>
        <fullName evidence="5">Putative aliphatic sulfonates-binding protein</fullName>
    </recommendedName>
</protein>
<evidence type="ECO:0000256" key="5">
    <source>
        <dbReference type="ARBA" id="ARBA00070228"/>
    </source>
</evidence>
<dbReference type="InterPro" id="IPR015168">
    <property type="entry name" value="SsuA/THI5"/>
</dbReference>
<dbReference type="PROSITE" id="PS51318">
    <property type="entry name" value="TAT"/>
    <property type="match status" value="1"/>
</dbReference>
<evidence type="ECO:0000259" key="6">
    <source>
        <dbReference type="SMART" id="SM00062"/>
    </source>
</evidence>
<sequence>MSERPTMIKNLTAGPFNRRDFLTASSIALGALGLSALGLSPRAFAQDKGLSELTLGVATYRGQDSYFVDEAGTGNTPYKVEYAEFAGGNLIVEALASGGLDVGGMSEIPPIFSIQSHRQPRLIAVLQGDVNNQVILIPKDSALESIGQLRGKRVGYVRSTTSHYFLIKALKEQGLTMNDITAVALTPQDGFTAFQSGQLDAWVIYGVFIQLAKFRSGARVLKTALGYLSGNYLIAARPAALEDPLRKQAIQDYIQRQARTLEWINNNPEPWAAKSAQLLGVDKAVFLDMYNNRSQPWKVVEVSDQAIASQQEVADLFFNAGVLSERLDVSPLWDRNFRLLPI</sequence>
<dbReference type="eggNOG" id="COG0715">
    <property type="taxonomic scope" value="Bacteria"/>
</dbReference>
<dbReference type="AlphaFoldDB" id="J2MX15"/>
<reference evidence="7" key="1">
    <citation type="journal article" date="2012" name="PLoS Genet.">
        <title>Comparative Genomics of Plant-Associated Pseudomonas spp.: Insights into Diversity and Inheritance of Traits Involved in Multitrophic Interactions.</title>
        <authorList>
            <person name="Loper J.E."/>
            <person name="Hassan K.A."/>
            <person name="Mavrodi D.V."/>
            <person name="Davis E.W.II."/>
            <person name="Lim C.K."/>
            <person name="Shaffer B.T."/>
            <person name="Elbourne L.D."/>
            <person name="Stockwell V.O."/>
            <person name="Hartney S.L."/>
            <person name="Breakwell K."/>
            <person name="Henkels M.D."/>
            <person name="Tetu S.G."/>
            <person name="Rangel L.I."/>
            <person name="Kidarsa T.A."/>
            <person name="Wilson N.L."/>
            <person name="van de Mortel J.E."/>
            <person name="Song C."/>
            <person name="Blumhagen R."/>
            <person name="Radune D."/>
            <person name="Hostetler J.B."/>
            <person name="Brinkac L.M."/>
            <person name="Durkin A.S."/>
            <person name="Kluepfel D.A."/>
            <person name="Wechter W.P."/>
            <person name="Anderson A.J."/>
            <person name="Kim Y.C."/>
            <person name="Pierson L.S.III."/>
            <person name="Pierson E.A."/>
            <person name="Lindow S.E."/>
            <person name="Kobayashi D.Y."/>
            <person name="Raaijmakers J.M."/>
            <person name="Weller D.M."/>
            <person name="Thomashow L.S."/>
            <person name="Allen A.E."/>
            <person name="Paulsen I.T."/>
        </authorList>
    </citation>
    <scope>NUCLEOTIDE SEQUENCE [LARGE SCALE GENOMIC DNA]</scope>
    <source>
        <strain evidence="7">Q2-87</strain>
    </source>
</reference>
<comment type="similarity">
    <text evidence="1">Belongs to the bacterial solute-binding protein SsuA/TauA family.</text>
</comment>
<dbReference type="PANTHER" id="PTHR30024">
    <property type="entry name" value="ALIPHATIC SULFONATES-BINDING PROTEIN-RELATED"/>
    <property type="match status" value="1"/>
</dbReference>
<name>J2MX15_PSEFQ</name>
<evidence type="ECO:0000256" key="4">
    <source>
        <dbReference type="ARBA" id="ARBA00055538"/>
    </source>
</evidence>
<organism evidence="7">
    <name type="scientific">Pseudomonas fluorescens (strain Q2-87)</name>
    <dbReference type="NCBI Taxonomy" id="1038922"/>
    <lineage>
        <taxon>Bacteria</taxon>
        <taxon>Pseudomonadati</taxon>
        <taxon>Pseudomonadota</taxon>
        <taxon>Gammaproteobacteria</taxon>
        <taxon>Pseudomonadales</taxon>
        <taxon>Pseudomonadaceae</taxon>
        <taxon>Pseudomonas</taxon>
    </lineage>
</organism>
<dbReference type="InterPro" id="IPR006311">
    <property type="entry name" value="TAT_signal"/>
</dbReference>
<dbReference type="PATRIC" id="fig|1038922.3.peg.2593"/>
<dbReference type="CDD" id="cd13558">
    <property type="entry name" value="PBP2_SsuA_like_2"/>
    <property type="match status" value="1"/>
</dbReference>
<dbReference type="SUPFAM" id="SSF53850">
    <property type="entry name" value="Periplasmic binding protein-like II"/>
    <property type="match status" value="1"/>
</dbReference>
<keyword evidence="3" id="KW-0732">Signal</keyword>
<dbReference type="NCBIfam" id="TIGR01409">
    <property type="entry name" value="TAT_signal_seq"/>
    <property type="match status" value="1"/>
</dbReference>
<accession>J2MX15</accession>
<evidence type="ECO:0000313" key="7">
    <source>
        <dbReference type="EMBL" id="EJL05737.1"/>
    </source>
</evidence>
<dbReference type="InterPro" id="IPR019546">
    <property type="entry name" value="TAT_signal_bac_arc"/>
</dbReference>
<evidence type="ECO:0000256" key="3">
    <source>
        <dbReference type="ARBA" id="ARBA00022729"/>
    </source>
</evidence>
<evidence type="ECO:0000256" key="2">
    <source>
        <dbReference type="ARBA" id="ARBA00022448"/>
    </source>
</evidence>
<comment type="caution">
    <text evidence="7">The sequence shown here is derived from an EMBL/GenBank/DDBJ whole genome shotgun (WGS) entry which is preliminary data.</text>
</comment>
<comment type="function">
    <text evidence="4">Part of a binding-protein-dependent transport system for aliphatic sulfonates. Putative binding protein.</text>
</comment>
<dbReference type="SMART" id="SM00062">
    <property type="entry name" value="PBPb"/>
    <property type="match status" value="1"/>
</dbReference>
<keyword evidence="2" id="KW-0813">Transport</keyword>
<gene>
    <name evidence="7" type="ORF">PflQ2_2922</name>
</gene>
<dbReference type="HOGENOM" id="CLU_028871_2_1_6"/>
<dbReference type="InterPro" id="IPR001638">
    <property type="entry name" value="Solute-binding_3/MltF_N"/>
</dbReference>
<feature type="domain" description="Solute-binding protein family 3/N-terminal" evidence="6">
    <location>
        <begin position="54"/>
        <end position="267"/>
    </location>
</feature>
<dbReference type="EMBL" id="AGBM01000001">
    <property type="protein sequence ID" value="EJL05737.1"/>
    <property type="molecule type" value="Genomic_DNA"/>
</dbReference>
<dbReference type="Proteomes" id="UP000007289">
    <property type="component" value="Chromosome"/>
</dbReference>